<dbReference type="EMBL" id="CP015093">
    <property type="protein sequence ID" value="APZ51968.1"/>
    <property type="molecule type" value="Genomic_DNA"/>
</dbReference>
<accession>A0A1P8URL4</accession>
<proteinExistence type="predicted"/>
<keyword evidence="3" id="KW-1185">Reference proteome</keyword>
<dbReference type="KEGG" id="paby:Ga0080574_TMP1634"/>
<gene>
    <name evidence="2" type="ORF">Ga0080574_TMP1634</name>
</gene>
<dbReference type="OrthoDB" id="9798763at2"/>
<evidence type="ECO:0000313" key="2">
    <source>
        <dbReference type="EMBL" id="APZ51968.1"/>
    </source>
</evidence>
<dbReference type="Gene3D" id="3.90.420.10">
    <property type="entry name" value="Oxidoreductase, molybdopterin-binding domain"/>
    <property type="match status" value="1"/>
</dbReference>
<organism evidence="2 3">
    <name type="scientific">Salipiger abyssi</name>
    <dbReference type="NCBI Taxonomy" id="1250539"/>
    <lineage>
        <taxon>Bacteria</taxon>
        <taxon>Pseudomonadati</taxon>
        <taxon>Pseudomonadota</taxon>
        <taxon>Alphaproteobacteria</taxon>
        <taxon>Rhodobacterales</taxon>
        <taxon>Roseobacteraceae</taxon>
        <taxon>Salipiger</taxon>
    </lineage>
</organism>
<name>A0A1P8URL4_9RHOB</name>
<protein>
    <recommendedName>
        <fullName evidence="4">Oxidoreductase molybdopterin-binding domain-containing protein</fullName>
    </recommendedName>
</protein>
<dbReference type="AlphaFoldDB" id="A0A1P8URL4"/>
<sequence precursor="true">MSFLSLLCRSLLAILSLTLPLCAAELPAPEGPALLTVTGQITQTNDGDSARFDRAMLEAMPQTSFTTRTIWTDGEQRFTGVTLHDLLAALGATGSVIRATAINDYAVDIPYADWEGGGPMIAYSNNGAPMSLRDKGPLWIVYPYDSDPAYQSEQVYARSIWQLERIEVME</sequence>
<dbReference type="Proteomes" id="UP000187059">
    <property type="component" value="Chromosome"/>
</dbReference>
<feature type="signal peptide" evidence="1">
    <location>
        <begin position="1"/>
        <end position="23"/>
    </location>
</feature>
<dbReference type="RefSeq" id="WP_076696923.1">
    <property type="nucleotide sequence ID" value="NZ_CP015093.1"/>
</dbReference>
<dbReference type="STRING" id="1250539.Ga0080574_TMP1634"/>
<dbReference type="InterPro" id="IPR036374">
    <property type="entry name" value="OxRdtase_Mopterin-bd_sf"/>
</dbReference>
<keyword evidence="1" id="KW-0732">Signal</keyword>
<evidence type="ECO:0008006" key="4">
    <source>
        <dbReference type="Google" id="ProtNLM"/>
    </source>
</evidence>
<evidence type="ECO:0000313" key="3">
    <source>
        <dbReference type="Proteomes" id="UP000187059"/>
    </source>
</evidence>
<evidence type="ECO:0000256" key="1">
    <source>
        <dbReference type="SAM" id="SignalP"/>
    </source>
</evidence>
<dbReference type="SUPFAM" id="SSF56524">
    <property type="entry name" value="Oxidoreductase molybdopterin-binding domain"/>
    <property type="match status" value="1"/>
</dbReference>
<reference evidence="2 3" key="1">
    <citation type="submission" date="2016-04" db="EMBL/GenBank/DDBJ databases">
        <title>Deep-sea bacteria in the southern Pacific.</title>
        <authorList>
            <person name="Tang K."/>
        </authorList>
    </citation>
    <scope>NUCLEOTIDE SEQUENCE [LARGE SCALE GENOMIC DNA]</scope>
    <source>
        <strain evidence="2 3">JLT2014</strain>
    </source>
</reference>
<feature type="chain" id="PRO_5012817568" description="Oxidoreductase molybdopterin-binding domain-containing protein" evidence="1">
    <location>
        <begin position="24"/>
        <end position="170"/>
    </location>
</feature>